<sequence length="96" mass="10138">MTSALPLESLVDPVSGIVRAVAPVEHPTGAPPRYTAMTADVADARRLGAWPADRVSLGTTFGDPRGAWIAAVAEAVERYCGNRLPPPGHPQEPRRA</sequence>
<name>A0A423UPI4_STRGL</name>
<comment type="caution">
    <text evidence="2">The sequence shown here is derived from an EMBL/GenBank/DDBJ whole genome shotgun (WGS) entry which is preliminary data.</text>
</comment>
<reference evidence="2 3" key="1">
    <citation type="submission" date="2018-08" db="EMBL/GenBank/DDBJ databases">
        <title>Streptomyces globisporus 1912-4Crt, whole genome shotgun sequence.</title>
        <authorList>
            <person name="Matselyukh B."/>
        </authorList>
    </citation>
    <scope>NUCLEOTIDE SEQUENCE [LARGE SCALE GENOMIC DNA]</scope>
    <source>
        <strain evidence="2 3">1912-4Crt</strain>
    </source>
</reference>
<evidence type="ECO:0000313" key="3">
    <source>
        <dbReference type="Proteomes" id="UP000285596"/>
    </source>
</evidence>
<feature type="domain" description="YcaO" evidence="1">
    <location>
        <begin position="58"/>
        <end position="96"/>
    </location>
</feature>
<proteinExistence type="predicted"/>
<gene>
    <name evidence="2" type="ORF">D3105_34035</name>
</gene>
<dbReference type="InterPro" id="IPR003776">
    <property type="entry name" value="YcaO-like_dom"/>
</dbReference>
<dbReference type="AlphaFoldDB" id="A0A423UPI4"/>
<evidence type="ECO:0000313" key="2">
    <source>
        <dbReference type="EMBL" id="ROV64247.1"/>
    </source>
</evidence>
<evidence type="ECO:0000259" key="1">
    <source>
        <dbReference type="PROSITE" id="PS51664"/>
    </source>
</evidence>
<dbReference type="EMBL" id="QWFA01000411">
    <property type="protein sequence ID" value="ROV64247.1"/>
    <property type="molecule type" value="Genomic_DNA"/>
</dbReference>
<dbReference type="Proteomes" id="UP000285596">
    <property type="component" value="Unassembled WGS sequence"/>
</dbReference>
<protein>
    <recommendedName>
        <fullName evidence="1">YcaO domain-containing protein</fullName>
    </recommendedName>
</protein>
<organism evidence="2 3">
    <name type="scientific">Streptomyces globisporus</name>
    <dbReference type="NCBI Taxonomy" id="1908"/>
    <lineage>
        <taxon>Bacteria</taxon>
        <taxon>Bacillati</taxon>
        <taxon>Actinomycetota</taxon>
        <taxon>Actinomycetes</taxon>
        <taxon>Kitasatosporales</taxon>
        <taxon>Streptomycetaceae</taxon>
        <taxon>Streptomyces</taxon>
    </lineage>
</organism>
<feature type="non-terminal residue" evidence="2">
    <location>
        <position position="96"/>
    </location>
</feature>
<accession>A0A423UPI4</accession>
<dbReference type="PROSITE" id="PS51664">
    <property type="entry name" value="YCAO"/>
    <property type="match status" value="1"/>
</dbReference>